<comment type="caution">
    <text evidence="1">The sequence shown here is derived from an EMBL/GenBank/DDBJ whole genome shotgun (WGS) entry which is preliminary data.</text>
</comment>
<dbReference type="RefSeq" id="WP_116757047.1">
    <property type="nucleotide sequence ID" value="NZ_JBHUEX010000001.1"/>
</dbReference>
<dbReference type="InterPro" id="IPR011697">
    <property type="entry name" value="Peptidase_C26"/>
</dbReference>
<evidence type="ECO:0000313" key="1">
    <source>
        <dbReference type="EMBL" id="PVZ94536.1"/>
    </source>
</evidence>
<dbReference type="PANTHER" id="PTHR43235:SF1">
    <property type="entry name" value="GLUTAMINE AMIDOTRANSFERASE PB2B2.05-RELATED"/>
    <property type="match status" value="1"/>
</dbReference>
<dbReference type="PROSITE" id="PS51273">
    <property type="entry name" value="GATASE_TYPE_1"/>
    <property type="match status" value="1"/>
</dbReference>
<dbReference type="InterPro" id="IPR044668">
    <property type="entry name" value="PuuD-like"/>
</dbReference>
<dbReference type="Gene3D" id="3.40.50.880">
    <property type="match status" value="1"/>
</dbReference>
<dbReference type="Pfam" id="PF07722">
    <property type="entry name" value="Peptidase_C26"/>
    <property type="match status" value="1"/>
</dbReference>
<dbReference type="OrthoDB" id="9813383at2"/>
<dbReference type="AlphaFoldDB" id="A0A2V1HPL4"/>
<dbReference type="GO" id="GO:0005829">
    <property type="term" value="C:cytosol"/>
    <property type="evidence" value="ECO:0007669"/>
    <property type="project" value="TreeGrafter"/>
</dbReference>
<dbReference type="Proteomes" id="UP000244893">
    <property type="component" value="Unassembled WGS sequence"/>
</dbReference>
<protein>
    <submittedName>
        <fullName evidence="1">Uncharacterized protein</fullName>
    </submittedName>
</protein>
<accession>A0A2V1HPL4</accession>
<dbReference type="GO" id="GO:0006598">
    <property type="term" value="P:polyamine catabolic process"/>
    <property type="evidence" value="ECO:0007669"/>
    <property type="project" value="TreeGrafter"/>
</dbReference>
<sequence>MRTRRVAVLHVTGEREHNPTYQRLADDLNVSAVATIASLGWQSRLHAAADSSVGSALAIARDSHLIVVVGGEDVRPDFYGGPLDYTGAGSHSAAADEAQLAVIRDAALRGTPVLGICRGHQIINVALGGDLIQHLEETGQHRVPTPGAATRFTRHTVDLADSSLQHAIAAGEYVQSSHHQAVGRLGDGLRAVAASSDGVVEAITHASLPIVGVQWHPEHTGAPADQLARLLRHTLTKAA</sequence>
<reference evidence="1 2" key="1">
    <citation type="submission" date="2018-05" db="EMBL/GenBank/DDBJ databases">
        <title>Amnibacterium sp. M8JJ-5, whole genome shotgun sequence.</title>
        <authorList>
            <person name="Tuo L."/>
        </authorList>
    </citation>
    <scope>NUCLEOTIDE SEQUENCE [LARGE SCALE GENOMIC DNA]</scope>
    <source>
        <strain evidence="1 2">M8JJ-5</strain>
    </source>
</reference>
<proteinExistence type="predicted"/>
<name>A0A2V1HPL4_9MICO</name>
<dbReference type="SUPFAM" id="SSF52317">
    <property type="entry name" value="Class I glutamine amidotransferase-like"/>
    <property type="match status" value="1"/>
</dbReference>
<keyword evidence="2" id="KW-1185">Reference proteome</keyword>
<dbReference type="EMBL" id="QEOP01000002">
    <property type="protein sequence ID" value="PVZ94536.1"/>
    <property type="molecule type" value="Genomic_DNA"/>
</dbReference>
<evidence type="ECO:0000313" key="2">
    <source>
        <dbReference type="Proteomes" id="UP000244893"/>
    </source>
</evidence>
<dbReference type="InterPro" id="IPR029062">
    <property type="entry name" value="Class_I_gatase-like"/>
</dbReference>
<gene>
    <name evidence="1" type="ORF">DDQ50_12615</name>
</gene>
<dbReference type="GO" id="GO:0033969">
    <property type="term" value="F:gamma-glutamyl-gamma-aminobutyrate hydrolase activity"/>
    <property type="evidence" value="ECO:0007669"/>
    <property type="project" value="TreeGrafter"/>
</dbReference>
<organism evidence="1 2">
    <name type="scientific">Amnibacterium flavum</name>
    <dbReference type="NCBI Taxonomy" id="2173173"/>
    <lineage>
        <taxon>Bacteria</taxon>
        <taxon>Bacillati</taxon>
        <taxon>Actinomycetota</taxon>
        <taxon>Actinomycetes</taxon>
        <taxon>Micrococcales</taxon>
        <taxon>Microbacteriaceae</taxon>
        <taxon>Amnibacterium</taxon>
    </lineage>
</organism>
<dbReference type="PANTHER" id="PTHR43235">
    <property type="entry name" value="GLUTAMINE AMIDOTRANSFERASE PB2B2.05-RELATED"/>
    <property type="match status" value="1"/>
</dbReference>
<dbReference type="PRINTS" id="PR00096">
    <property type="entry name" value="GATASE"/>
</dbReference>